<keyword evidence="1" id="KW-0472">Membrane</keyword>
<evidence type="ECO:0000313" key="2">
    <source>
        <dbReference type="EMBL" id="CAA3014223.1"/>
    </source>
</evidence>
<dbReference type="AlphaFoldDB" id="A0A8S0UC39"/>
<evidence type="ECO:0000313" key="3">
    <source>
        <dbReference type="Proteomes" id="UP000594638"/>
    </source>
</evidence>
<accession>A0A8S0UC39</accession>
<dbReference type="Gramene" id="OE9A001080T3">
    <property type="protein sequence ID" value="OE9A001080C3"/>
    <property type="gene ID" value="OE9A001080"/>
</dbReference>
<keyword evidence="1" id="KW-0812">Transmembrane</keyword>
<feature type="transmembrane region" description="Helical" evidence="1">
    <location>
        <begin position="100"/>
        <end position="124"/>
    </location>
</feature>
<keyword evidence="3" id="KW-1185">Reference proteome</keyword>
<reference evidence="2 3" key="1">
    <citation type="submission" date="2019-12" db="EMBL/GenBank/DDBJ databases">
        <authorList>
            <person name="Alioto T."/>
            <person name="Alioto T."/>
            <person name="Gomez Garrido J."/>
        </authorList>
    </citation>
    <scope>NUCLEOTIDE SEQUENCE [LARGE SCALE GENOMIC DNA]</scope>
</reference>
<comment type="caution">
    <text evidence="2">The sequence shown here is derived from an EMBL/GenBank/DDBJ whole genome shotgun (WGS) entry which is preliminary data.</text>
</comment>
<dbReference type="OrthoDB" id="1304551at2759"/>
<organism evidence="2 3">
    <name type="scientific">Olea europaea subsp. europaea</name>
    <dbReference type="NCBI Taxonomy" id="158383"/>
    <lineage>
        <taxon>Eukaryota</taxon>
        <taxon>Viridiplantae</taxon>
        <taxon>Streptophyta</taxon>
        <taxon>Embryophyta</taxon>
        <taxon>Tracheophyta</taxon>
        <taxon>Spermatophyta</taxon>
        <taxon>Magnoliopsida</taxon>
        <taxon>eudicotyledons</taxon>
        <taxon>Gunneridae</taxon>
        <taxon>Pentapetalae</taxon>
        <taxon>asterids</taxon>
        <taxon>lamiids</taxon>
        <taxon>Lamiales</taxon>
        <taxon>Oleaceae</taxon>
        <taxon>Oleeae</taxon>
        <taxon>Olea</taxon>
    </lineage>
</organism>
<proteinExistence type="predicted"/>
<protein>
    <submittedName>
        <fullName evidence="2">60S ribosomal L18a</fullName>
    </submittedName>
</protein>
<dbReference type="EMBL" id="CACTIH010007474">
    <property type="protein sequence ID" value="CAA3014223.1"/>
    <property type="molecule type" value="Genomic_DNA"/>
</dbReference>
<keyword evidence="1" id="KW-1133">Transmembrane helix</keyword>
<dbReference type="PANTHER" id="PTHR46631">
    <property type="entry name" value="60S RIBOSOMAL PROTEIN L18A-LIKE"/>
    <property type="match status" value="1"/>
</dbReference>
<evidence type="ECO:0000256" key="1">
    <source>
        <dbReference type="SAM" id="Phobius"/>
    </source>
</evidence>
<gene>
    <name evidence="2" type="ORF">OLEA9_A001080</name>
</gene>
<name>A0A8S0UC39_OLEEU</name>
<dbReference type="PANTHER" id="PTHR46631:SF14">
    <property type="entry name" value="60S RIBOSOMAL PROTEIN L18A-LIKE PROTEIN"/>
    <property type="match status" value="1"/>
</dbReference>
<sequence length="161" mass="17227">MAEEGGGKSRGVATAIAEQPPPNYYYGTFQGVANYQPQPAVSPPPPSHHVIGFPQPMPPAGLSGAPPHYYPHGYQIVPGYAVAEGQPFREHRLPCCGIGIGWFLFIIGFILGAIPWYIGAFILLCVRVDYREKPGLIACTLAATLAIIAVTLGVTKATHSW</sequence>
<dbReference type="Proteomes" id="UP000594638">
    <property type="component" value="Unassembled WGS sequence"/>
</dbReference>
<feature type="transmembrane region" description="Helical" evidence="1">
    <location>
        <begin position="136"/>
        <end position="155"/>
    </location>
</feature>
<dbReference type="InterPro" id="IPR044804">
    <property type="entry name" value="Ribosomal_eL20z-like"/>
</dbReference>